<comment type="caution">
    <text evidence="1">The sequence shown here is derived from an EMBL/GenBank/DDBJ whole genome shotgun (WGS) entry which is preliminary data.</text>
</comment>
<sequence length="183" mass="21368">MKKILFIILSSVLWIGCYDEDPLTPTIEPEPNFLLPQGSHDFDKNIVNWNDRCGFYILYKFQPQDIYWNLTQWDEASWDSLSNAWVQSKFKAVPAKEEYVGQLLDFVETKFLNFYPDSALQKLMPLKLLFCSELWEPYGATPSVMDCYTGIDYIAVNHGDESIVEMDVDDRIAFKQNLHTIFL</sequence>
<dbReference type="Gene3D" id="3.40.390.70">
    <property type="match status" value="1"/>
</dbReference>
<reference evidence="1" key="2">
    <citation type="submission" date="2021-09" db="EMBL/GenBank/DDBJ databases">
        <authorList>
            <person name="Gilroy R."/>
        </authorList>
    </citation>
    <scope>NUCLEOTIDE SEQUENCE</scope>
    <source>
        <strain evidence="1">6966</strain>
    </source>
</reference>
<gene>
    <name evidence="1" type="ORF">K8V05_11435</name>
</gene>
<dbReference type="AlphaFoldDB" id="A0A921H707"/>
<proteinExistence type="predicted"/>
<evidence type="ECO:0000313" key="2">
    <source>
        <dbReference type="Proteomes" id="UP000742098"/>
    </source>
</evidence>
<dbReference type="PROSITE" id="PS51257">
    <property type="entry name" value="PROKAR_LIPOPROTEIN"/>
    <property type="match status" value="1"/>
</dbReference>
<reference evidence="1" key="1">
    <citation type="journal article" date="2021" name="PeerJ">
        <title>Extensive microbial diversity within the chicken gut microbiome revealed by metagenomics and culture.</title>
        <authorList>
            <person name="Gilroy R."/>
            <person name="Ravi A."/>
            <person name="Getino M."/>
            <person name="Pursley I."/>
            <person name="Horton D.L."/>
            <person name="Alikhan N.F."/>
            <person name="Baker D."/>
            <person name="Gharbi K."/>
            <person name="Hall N."/>
            <person name="Watson M."/>
            <person name="Adriaenssens E.M."/>
            <person name="Foster-Nyarko E."/>
            <person name="Jarju S."/>
            <person name="Secka A."/>
            <person name="Antonio M."/>
            <person name="Oren A."/>
            <person name="Chaudhuri R.R."/>
            <person name="La Ragione R."/>
            <person name="Hildebrand F."/>
            <person name="Pallen M.J."/>
        </authorList>
    </citation>
    <scope>NUCLEOTIDE SEQUENCE</scope>
    <source>
        <strain evidence="1">6966</strain>
    </source>
</reference>
<organism evidence="1 2">
    <name type="scientific">Butyricimonas virosa</name>
    <dbReference type="NCBI Taxonomy" id="544645"/>
    <lineage>
        <taxon>Bacteria</taxon>
        <taxon>Pseudomonadati</taxon>
        <taxon>Bacteroidota</taxon>
        <taxon>Bacteroidia</taxon>
        <taxon>Bacteroidales</taxon>
        <taxon>Odoribacteraceae</taxon>
        <taxon>Butyricimonas</taxon>
    </lineage>
</organism>
<dbReference type="EMBL" id="DYVS01000207">
    <property type="protein sequence ID" value="HJF71357.1"/>
    <property type="molecule type" value="Genomic_DNA"/>
</dbReference>
<name>A0A921H707_9BACT</name>
<feature type="non-terminal residue" evidence="1">
    <location>
        <position position="183"/>
    </location>
</feature>
<protein>
    <submittedName>
        <fullName evidence="1">Uncharacterized protein</fullName>
    </submittedName>
</protein>
<evidence type="ECO:0000313" key="1">
    <source>
        <dbReference type="EMBL" id="HJF71357.1"/>
    </source>
</evidence>
<dbReference type="Proteomes" id="UP000742098">
    <property type="component" value="Unassembled WGS sequence"/>
</dbReference>
<accession>A0A921H707</accession>